<accession>A0A444V1K7</accession>
<organism evidence="1 2">
    <name type="scientific">Acipenser ruthenus</name>
    <name type="common">Sterlet sturgeon</name>
    <dbReference type="NCBI Taxonomy" id="7906"/>
    <lineage>
        <taxon>Eukaryota</taxon>
        <taxon>Metazoa</taxon>
        <taxon>Chordata</taxon>
        <taxon>Craniata</taxon>
        <taxon>Vertebrata</taxon>
        <taxon>Euteleostomi</taxon>
        <taxon>Actinopterygii</taxon>
        <taxon>Chondrostei</taxon>
        <taxon>Acipenseriformes</taxon>
        <taxon>Acipenseridae</taxon>
        <taxon>Acipenser</taxon>
    </lineage>
</organism>
<sequence>MPEDLWSEQPGSQRLPNKMIHHTYIASYIAGQCFQHKFWVADIWDPYILGLDFFRWGQPWTCGGQSYGWAGPGSCCRLKARGENRAGTPIGPPRGSQWKPNVYIRRILSLLKQKTVPCWGRGLLSPYPLRRLAKQCSEEPALSKKEWPSTAGRI</sequence>
<comment type="caution">
    <text evidence="1">The sequence shown here is derived from an EMBL/GenBank/DDBJ whole genome shotgun (WGS) entry which is preliminary data.</text>
</comment>
<evidence type="ECO:0000313" key="2">
    <source>
        <dbReference type="Proteomes" id="UP000289886"/>
    </source>
</evidence>
<dbReference type="EMBL" id="SCEB01003544">
    <property type="protein sequence ID" value="RXM94274.1"/>
    <property type="molecule type" value="Genomic_DNA"/>
</dbReference>
<dbReference type="AlphaFoldDB" id="A0A444V1K7"/>
<keyword evidence="2" id="KW-1185">Reference proteome</keyword>
<reference evidence="1 2" key="1">
    <citation type="submission" date="2019-01" db="EMBL/GenBank/DDBJ databases">
        <title>Draft Genome and Complete Hox-Cluster Characterization of the Sterlet Sturgeon (Acipenser ruthenus).</title>
        <authorList>
            <person name="Wei Q."/>
        </authorList>
    </citation>
    <scope>NUCLEOTIDE SEQUENCE [LARGE SCALE GENOMIC DNA]</scope>
    <source>
        <strain evidence="1">WHYD16114868_AA</strain>
        <tissue evidence="1">Blood</tissue>
    </source>
</reference>
<evidence type="ECO:0000313" key="1">
    <source>
        <dbReference type="EMBL" id="RXM94274.1"/>
    </source>
</evidence>
<protein>
    <submittedName>
        <fullName evidence="1">Uncharacterized protein</fullName>
    </submittedName>
</protein>
<name>A0A444V1K7_ACIRT</name>
<gene>
    <name evidence="1" type="ORF">EOD39_18165</name>
</gene>
<dbReference type="Proteomes" id="UP000289886">
    <property type="component" value="Unassembled WGS sequence"/>
</dbReference>
<proteinExistence type="predicted"/>